<evidence type="ECO:0000313" key="4">
    <source>
        <dbReference type="Proteomes" id="UP000221369"/>
    </source>
</evidence>
<evidence type="ECO:0000256" key="1">
    <source>
        <dbReference type="SAM" id="MobiDB-lite"/>
    </source>
</evidence>
<feature type="region of interest" description="Disordered" evidence="1">
    <location>
        <begin position="63"/>
        <end position="82"/>
    </location>
</feature>
<organism evidence="3 4">
    <name type="scientific">Paramicrobacterium agarici</name>
    <dbReference type="NCBI Taxonomy" id="630514"/>
    <lineage>
        <taxon>Bacteria</taxon>
        <taxon>Bacillati</taxon>
        <taxon>Actinomycetota</taxon>
        <taxon>Actinomycetes</taxon>
        <taxon>Micrococcales</taxon>
        <taxon>Microbacteriaceae</taxon>
        <taxon>Paramicrobacterium</taxon>
    </lineage>
</organism>
<name>A0A2A9DYZ1_9MICO</name>
<keyword evidence="2" id="KW-0812">Transmembrane</keyword>
<reference evidence="3 4" key="1">
    <citation type="submission" date="2017-10" db="EMBL/GenBank/DDBJ databases">
        <title>Sequencing the genomes of 1000 actinobacteria strains.</title>
        <authorList>
            <person name="Klenk H.-P."/>
        </authorList>
    </citation>
    <scope>NUCLEOTIDE SEQUENCE [LARGE SCALE GENOMIC DNA]</scope>
    <source>
        <strain evidence="3 4">DSM 21798</strain>
    </source>
</reference>
<accession>A0A2A9DYZ1</accession>
<keyword evidence="2" id="KW-1133">Transmembrane helix</keyword>
<keyword evidence="4" id="KW-1185">Reference proteome</keyword>
<dbReference type="AlphaFoldDB" id="A0A2A9DYZ1"/>
<feature type="compositionally biased region" description="Basic and acidic residues" evidence="1">
    <location>
        <begin position="72"/>
        <end position="82"/>
    </location>
</feature>
<evidence type="ECO:0000313" key="3">
    <source>
        <dbReference type="EMBL" id="PFG31586.1"/>
    </source>
</evidence>
<gene>
    <name evidence="3" type="ORF">ATJ78_2559</name>
</gene>
<evidence type="ECO:0000256" key="2">
    <source>
        <dbReference type="SAM" id="Phobius"/>
    </source>
</evidence>
<dbReference type="EMBL" id="PDJE01000001">
    <property type="protein sequence ID" value="PFG31586.1"/>
    <property type="molecule type" value="Genomic_DNA"/>
</dbReference>
<dbReference type="RefSeq" id="WP_143741419.1">
    <property type="nucleotide sequence ID" value="NZ_PDJE01000001.1"/>
</dbReference>
<sequence>MRKYLLNSGVLGSIFSGWGLLQSTRGSKRDWRLLLLWLGWLSSVALSFGAVAQDAEKKRRIASGEIDPDADDQSKAAKKAEKKAAKARKVTLSI</sequence>
<comment type="caution">
    <text evidence="3">The sequence shown here is derived from an EMBL/GenBank/DDBJ whole genome shotgun (WGS) entry which is preliminary data.</text>
</comment>
<dbReference type="Proteomes" id="UP000221369">
    <property type="component" value="Unassembled WGS sequence"/>
</dbReference>
<protein>
    <submittedName>
        <fullName evidence="3">Uncharacterized protein</fullName>
    </submittedName>
</protein>
<feature type="transmembrane region" description="Helical" evidence="2">
    <location>
        <begin position="33"/>
        <end position="52"/>
    </location>
</feature>
<proteinExistence type="predicted"/>
<keyword evidence="2" id="KW-0472">Membrane</keyword>